<accession>A0A917Z418</accession>
<reference evidence="1" key="2">
    <citation type="submission" date="2020-09" db="EMBL/GenBank/DDBJ databases">
        <authorList>
            <person name="Sun Q."/>
            <person name="Zhou Y."/>
        </authorList>
    </citation>
    <scope>NUCLEOTIDE SEQUENCE</scope>
    <source>
        <strain evidence="1">CGMCC 4.7368</strain>
    </source>
</reference>
<gene>
    <name evidence="1" type="ORF">GCM10012289_40260</name>
</gene>
<sequence>MRPSGYGRAINGRRDEVVPATEFEMLSRTEHYNEEQMWMIVH</sequence>
<dbReference type="AlphaFoldDB" id="A0A917Z418"/>
<reference evidence="1" key="1">
    <citation type="journal article" date="2014" name="Int. J. Syst. Evol. Microbiol.">
        <title>Complete genome sequence of Corynebacterium casei LMG S-19264T (=DSM 44701T), isolated from a smear-ripened cheese.</title>
        <authorList>
            <consortium name="US DOE Joint Genome Institute (JGI-PGF)"/>
            <person name="Walter F."/>
            <person name="Albersmeier A."/>
            <person name="Kalinowski J."/>
            <person name="Ruckert C."/>
        </authorList>
    </citation>
    <scope>NUCLEOTIDE SEQUENCE</scope>
    <source>
        <strain evidence="1">CGMCC 4.7368</strain>
    </source>
</reference>
<dbReference type="RefSeq" id="WP_263648261.1">
    <property type="nucleotide sequence ID" value="NZ_BMNH01000011.1"/>
</dbReference>
<comment type="caution">
    <text evidence="1">The sequence shown here is derived from an EMBL/GenBank/DDBJ whole genome shotgun (WGS) entry which is preliminary data.</text>
</comment>
<proteinExistence type="predicted"/>
<protein>
    <submittedName>
        <fullName evidence="1">Uncharacterized protein</fullName>
    </submittedName>
</protein>
<evidence type="ECO:0000313" key="1">
    <source>
        <dbReference type="EMBL" id="GGO72370.1"/>
    </source>
</evidence>
<organism evidence="1 2">
    <name type="scientific">Nonomuraea cavernae</name>
    <dbReference type="NCBI Taxonomy" id="2045107"/>
    <lineage>
        <taxon>Bacteria</taxon>
        <taxon>Bacillati</taxon>
        <taxon>Actinomycetota</taxon>
        <taxon>Actinomycetes</taxon>
        <taxon>Streptosporangiales</taxon>
        <taxon>Streptosporangiaceae</taxon>
        <taxon>Nonomuraea</taxon>
    </lineage>
</organism>
<keyword evidence="2" id="KW-1185">Reference proteome</keyword>
<dbReference type="EMBL" id="BMNH01000011">
    <property type="protein sequence ID" value="GGO72370.1"/>
    <property type="molecule type" value="Genomic_DNA"/>
</dbReference>
<name>A0A917Z418_9ACTN</name>
<dbReference type="Proteomes" id="UP000646523">
    <property type="component" value="Unassembled WGS sequence"/>
</dbReference>
<evidence type="ECO:0000313" key="2">
    <source>
        <dbReference type="Proteomes" id="UP000646523"/>
    </source>
</evidence>